<feature type="domain" description="Glycosyltransferase 2-like" evidence="1">
    <location>
        <begin position="27"/>
        <end position="188"/>
    </location>
</feature>
<dbReference type="EC" id="2.4.-.-" evidence="2"/>
<dbReference type="RefSeq" id="WP_242016727.1">
    <property type="nucleotide sequence ID" value="NZ_JAMPKM010000001.1"/>
</dbReference>
<evidence type="ECO:0000313" key="3">
    <source>
        <dbReference type="Proteomes" id="UP001464891"/>
    </source>
</evidence>
<reference evidence="2 3" key="1">
    <citation type="submission" date="2022-04" db="EMBL/GenBank/DDBJ databases">
        <title>Positive selection, recombination, and allopatry shape intraspecific diversity of widespread and dominant cyanobacteria.</title>
        <authorList>
            <person name="Wei J."/>
            <person name="Shu W."/>
            <person name="Hu C."/>
        </authorList>
    </citation>
    <scope>NUCLEOTIDE SEQUENCE [LARGE SCALE GENOMIC DNA]</scope>
    <source>
        <strain evidence="2 3">GB2-A4</strain>
    </source>
</reference>
<evidence type="ECO:0000259" key="1">
    <source>
        <dbReference type="Pfam" id="PF00535"/>
    </source>
</evidence>
<gene>
    <name evidence="2" type="ORF">NC998_01540</name>
</gene>
<sequence length="310" mass="35069">MSCESCYIALAAHLLIISLKDFSMKLSVIVPCFNAADTIGVQLEALAKQEWSEQWEVIVVDNGSTDNSLAIAKQFKDRVPNLRIVDASDQPGAAHARNTGAKVAQGEFLAFCDADDEVAESWVAAMGQALAEHDFVAGRHEFDKLNEPWLLKSRTLLQQKGLQDYKYPPFLPHAASSNLGIKRAIHEAVGGYDETMLRLQDTDYCWRVQLAGTELKFVDTVVIQYRLRDSLAKRFQQARLWGVYNVLLYKKYRPLGMPALPWQSGLLEWVRLLKRSRQLSQKGSRVRWLGDLARCIGRIEGSIKYRVWAL</sequence>
<comment type="caution">
    <text evidence="2">The sequence shown here is derived from an EMBL/GenBank/DDBJ whole genome shotgun (WGS) entry which is preliminary data.</text>
</comment>
<keyword evidence="2" id="KW-0328">Glycosyltransferase</keyword>
<keyword evidence="3" id="KW-1185">Reference proteome</keyword>
<dbReference type="Gene3D" id="3.90.550.10">
    <property type="entry name" value="Spore Coat Polysaccharide Biosynthesis Protein SpsA, Chain A"/>
    <property type="match status" value="1"/>
</dbReference>
<dbReference type="PANTHER" id="PTHR43685:SF12">
    <property type="entry name" value="GLYCOSYL TRANSFERASE FAMILY 2"/>
    <property type="match status" value="1"/>
</dbReference>
<dbReference type="InterPro" id="IPR001173">
    <property type="entry name" value="Glyco_trans_2-like"/>
</dbReference>
<dbReference type="InterPro" id="IPR029044">
    <property type="entry name" value="Nucleotide-diphossugar_trans"/>
</dbReference>
<evidence type="ECO:0000313" key="2">
    <source>
        <dbReference type="EMBL" id="MEP0815773.1"/>
    </source>
</evidence>
<keyword evidence="2" id="KW-0808">Transferase</keyword>
<organism evidence="2 3">
    <name type="scientific">Trichocoleus desertorum GB2-A4</name>
    <dbReference type="NCBI Taxonomy" id="2933944"/>
    <lineage>
        <taxon>Bacteria</taxon>
        <taxon>Bacillati</taxon>
        <taxon>Cyanobacteriota</taxon>
        <taxon>Cyanophyceae</taxon>
        <taxon>Leptolyngbyales</taxon>
        <taxon>Trichocoleusaceae</taxon>
        <taxon>Trichocoleus</taxon>
    </lineage>
</organism>
<dbReference type="Proteomes" id="UP001464891">
    <property type="component" value="Unassembled WGS sequence"/>
</dbReference>
<dbReference type="SUPFAM" id="SSF53448">
    <property type="entry name" value="Nucleotide-diphospho-sugar transferases"/>
    <property type="match status" value="1"/>
</dbReference>
<proteinExistence type="predicted"/>
<dbReference type="EMBL" id="JAMPKM010000001">
    <property type="protein sequence ID" value="MEP0815773.1"/>
    <property type="molecule type" value="Genomic_DNA"/>
</dbReference>
<dbReference type="PANTHER" id="PTHR43685">
    <property type="entry name" value="GLYCOSYLTRANSFERASE"/>
    <property type="match status" value="1"/>
</dbReference>
<accession>A0ABV0J1X9</accession>
<name>A0ABV0J1X9_9CYAN</name>
<dbReference type="Pfam" id="PF00535">
    <property type="entry name" value="Glycos_transf_2"/>
    <property type="match status" value="1"/>
</dbReference>
<dbReference type="InterPro" id="IPR050834">
    <property type="entry name" value="Glycosyltransf_2"/>
</dbReference>
<dbReference type="GO" id="GO:0016757">
    <property type="term" value="F:glycosyltransferase activity"/>
    <property type="evidence" value="ECO:0007669"/>
    <property type="project" value="UniProtKB-KW"/>
</dbReference>
<protein>
    <submittedName>
        <fullName evidence="2">Glycosyltransferase</fullName>
        <ecNumber evidence="2">2.4.-.-</ecNumber>
    </submittedName>
</protein>